<reference evidence="3" key="2">
    <citation type="submission" date="2025-09" db="UniProtKB">
        <authorList>
            <consortium name="Ensembl"/>
        </authorList>
    </citation>
    <scope>IDENTIFICATION</scope>
</reference>
<feature type="signal peptide" evidence="1">
    <location>
        <begin position="1"/>
        <end position="24"/>
    </location>
</feature>
<protein>
    <recommendedName>
        <fullName evidence="2">Immunoglobulin domain-containing protein</fullName>
    </recommendedName>
</protein>
<dbReference type="AlphaFoldDB" id="A0A8C1LQT6"/>
<dbReference type="InterPro" id="IPR003599">
    <property type="entry name" value="Ig_sub"/>
</dbReference>
<evidence type="ECO:0000313" key="3">
    <source>
        <dbReference type="Ensembl" id="ENSCCRP00010064885.1"/>
    </source>
</evidence>
<reference evidence="3" key="1">
    <citation type="submission" date="2025-08" db="UniProtKB">
        <authorList>
            <consortium name="Ensembl"/>
        </authorList>
    </citation>
    <scope>IDENTIFICATION</scope>
</reference>
<dbReference type="Gene3D" id="2.60.40.10">
    <property type="entry name" value="Immunoglobulins"/>
    <property type="match status" value="1"/>
</dbReference>
<evidence type="ECO:0000256" key="1">
    <source>
        <dbReference type="SAM" id="SignalP"/>
    </source>
</evidence>
<evidence type="ECO:0000259" key="2">
    <source>
        <dbReference type="SMART" id="SM00409"/>
    </source>
</evidence>
<dbReference type="Pfam" id="PF07686">
    <property type="entry name" value="V-set"/>
    <property type="match status" value="1"/>
</dbReference>
<dbReference type="PANTHER" id="PTHR21063:SF4">
    <property type="entry name" value="CD48 ANTIGEN-RELATED"/>
    <property type="match status" value="1"/>
</dbReference>
<keyword evidence="1" id="KW-0732">Signal</keyword>
<feature type="chain" id="PRO_5034951348" description="Immunoglobulin domain-containing protein" evidence="1">
    <location>
        <begin position="25"/>
        <end position="153"/>
    </location>
</feature>
<dbReference type="InterPro" id="IPR013106">
    <property type="entry name" value="Ig_V-set"/>
</dbReference>
<dbReference type="InterPro" id="IPR013783">
    <property type="entry name" value="Ig-like_fold"/>
</dbReference>
<proteinExistence type="predicted"/>
<feature type="domain" description="Immunoglobulin" evidence="2">
    <location>
        <begin position="28"/>
        <end position="122"/>
    </location>
</feature>
<dbReference type="SMART" id="SM00409">
    <property type="entry name" value="IG"/>
    <property type="match status" value="1"/>
</dbReference>
<organism evidence="3 4">
    <name type="scientific">Cyprinus carpio</name>
    <name type="common">Common carp</name>
    <dbReference type="NCBI Taxonomy" id="7962"/>
    <lineage>
        <taxon>Eukaryota</taxon>
        <taxon>Metazoa</taxon>
        <taxon>Chordata</taxon>
        <taxon>Craniata</taxon>
        <taxon>Vertebrata</taxon>
        <taxon>Euteleostomi</taxon>
        <taxon>Actinopterygii</taxon>
        <taxon>Neopterygii</taxon>
        <taxon>Teleostei</taxon>
        <taxon>Ostariophysi</taxon>
        <taxon>Cypriniformes</taxon>
        <taxon>Cyprinidae</taxon>
        <taxon>Cyprininae</taxon>
        <taxon>Cyprinus</taxon>
    </lineage>
</organism>
<evidence type="ECO:0000313" key="4">
    <source>
        <dbReference type="Proteomes" id="UP000694427"/>
    </source>
</evidence>
<dbReference type="Ensembl" id="ENSCCRT00010071351.1">
    <property type="protein sequence ID" value="ENSCCRP00010064885.1"/>
    <property type="gene ID" value="ENSCCRG00010027752.1"/>
</dbReference>
<dbReference type="PANTHER" id="PTHR21063">
    <property type="entry name" value="LFA-3"/>
    <property type="match status" value="1"/>
</dbReference>
<keyword evidence="4" id="KW-1185">Reference proteome</keyword>
<name>A0A8C1LQT6_CYPCA</name>
<dbReference type="Proteomes" id="UP000694427">
    <property type="component" value="Unplaced"/>
</dbReference>
<sequence>MMRMPVNLHFVSLIFLVTFKTVSSDIQPISITVQEGNSVTLNTTEKAQFHDFLWIKNNLDNIVLYDSKIENIYPSYKNRVDFNKQTLSITIKNMQKTDSGLYTAKASGKIDNIIGLYNLTVVGTSSHGSTTESLSLTWITFLFLLCAVMHFFI</sequence>
<accession>A0A8C1LQT6</accession>
<dbReference type="InterPro" id="IPR036179">
    <property type="entry name" value="Ig-like_dom_sf"/>
</dbReference>
<dbReference type="SUPFAM" id="SSF48726">
    <property type="entry name" value="Immunoglobulin"/>
    <property type="match status" value="1"/>
</dbReference>